<dbReference type="Pfam" id="PF17862">
    <property type="entry name" value="AAA_lid_3"/>
    <property type="match status" value="1"/>
</dbReference>
<evidence type="ECO:0000256" key="3">
    <source>
        <dbReference type="ARBA" id="ARBA00022840"/>
    </source>
</evidence>
<proteinExistence type="inferred from homology"/>
<dbReference type="SUPFAM" id="SSF52540">
    <property type="entry name" value="P-loop containing nucleoside triphosphate hydrolases"/>
    <property type="match status" value="1"/>
</dbReference>
<dbReference type="GO" id="GO:0016887">
    <property type="term" value="F:ATP hydrolysis activity"/>
    <property type="evidence" value="ECO:0007669"/>
    <property type="project" value="TreeGrafter"/>
</dbReference>
<dbReference type="Proteomes" id="UP000595437">
    <property type="component" value="Chromosome 13"/>
</dbReference>
<keyword evidence="6" id="KW-1185">Reference proteome</keyword>
<gene>
    <name evidence="5" type="ORF">FKW44_019286</name>
</gene>
<dbReference type="InterPro" id="IPR050304">
    <property type="entry name" value="MT-severing_AAA_ATPase"/>
</dbReference>
<dbReference type="EMBL" id="CP045902">
    <property type="protein sequence ID" value="QQP38651.1"/>
    <property type="molecule type" value="Genomic_DNA"/>
</dbReference>
<keyword evidence="3" id="KW-0067">ATP-binding</keyword>
<feature type="non-terminal residue" evidence="5">
    <location>
        <position position="93"/>
    </location>
</feature>
<evidence type="ECO:0000313" key="5">
    <source>
        <dbReference type="EMBL" id="QQP38651.1"/>
    </source>
</evidence>
<dbReference type="Gene3D" id="3.40.50.300">
    <property type="entry name" value="P-loop containing nucleotide triphosphate hydrolases"/>
    <property type="match status" value="1"/>
</dbReference>
<dbReference type="GO" id="GO:0008568">
    <property type="term" value="F:microtubule severing ATPase activity"/>
    <property type="evidence" value="ECO:0007669"/>
    <property type="project" value="TreeGrafter"/>
</dbReference>
<sequence length="93" mass="10123">DGASCTGEERILIVGATNPARRRLVKRLYVPLPEPEARGSIIQRLLSSQSHSLTPSEIEEVSHLAEGYSGADMANLCKEAAMGPIRGLDYSKW</sequence>
<feature type="non-terminal residue" evidence="5">
    <location>
        <position position="1"/>
    </location>
</feature>
<comment type="similarity">
    <text evidence="1">Belongs to the AAA ATPase family.</text>
</comment>
<evidence type="ECO:0000256" key="1">
    <source>
        <dbReference type="ARBA" id="ARBA00006914"/>
    </source>
</evidence>
<dbReference type="AlphaFoldDB" id="A0A7T8JYB9"/>
<feature type="domain" description="AAA ATPase AAA+ lid" evidence="4">
    <location>
        <begin position="57"/>
        <end position="86"/>
    </location>
</feature>
<reference evidence="6" key="1">
    <citation type="submission" date="2021-01" db="EMBL/GenBank/DDBJ databases">
        <title>Caligus Genome Assembly.</title>
        <authorList>
            <person name="Gallardo-Escarate C."/>
        </authorList>
    </citation>
    <scope>NUCLEOTIDE SEQUENCE [LARGE SCALE GENOMIC DNA]</scope>
</reference>
<evidence type="ECO:0000256" key="2">
    <source>
        <dbReference type="ARBA" id="ARBA00022741"/>
    </source>
</evidence>
<accession>A0A7T8JYB9</accession>
<keyword evidence="2" id="KW-0547">Nucleotide-binding</keyword>
<dbReference type="PANTHER" id="PTHR23074">
    <property type="entry name" value="AAA DOMAIN-CONTAINING"/>
    <property type="match status" value="1"/>
</dbReference>
<dbReference type="OrthoDB" id="10251136at2759"/>
<dbReference type="InterPro" id="IPR027417">
    <property type="entry name" value="P-loop_NTPase"/>
</dbReference>
<dbReference type="GO" id="GO:0005524">
    <property type="term" value="F:ATP binding"/>
    <property type="evidence" value="ECO:0007669"/>
    <property type="project" value="UniProtKB-KW"/>
</dbReference>
<dbReference type="InterPro" id="IPR041569">
    <property type="entry name" value="AAA_lid_3"/>
</dbReference>
<evidence type="ECO:0000313" key="6">
    <source>
        <dbReference type="Proteomes" id="UP000595437"/>
    </source>
</evidence>
<protein>
    <submittedName>
        <fullName evidence="5">MDM2 oncogene_ E3 ubiquitin protein ligase</fullName>
    </submittedName>
</protein>
<evidence type="ECO:0000259" key="4">
    <source>
        <dbReference type="Pfam" id="PF17862"/>
    </source>
</evidence>
<dbReference type="FunFam" id="1.10.8.60:FF:000022">
    <property type="entry name" value="Fidgetin like 1"/>
    <property type="match status" value="1"/>
</dbReference>
<name>A0A7T8JYB9_CALRO</name>
<dbReference type="Gene3D" id="1.10.8.60">
    <property type="match status" value="1"/>
</dbReference>
<dbReference type="PANTHER" id="PTHR23074:SF17">
    <property type="entry name" value="FIDGETIN-LIKE PROTEIN 1"/>
    <property type="match status" value="1"/>
</dbReference>
<organism evidence="5 6">
    <name type="scientific">Caligus rogercresseyi</name>
    <name type="common">Sea louse</name>
    <dbReference type="NCBI Taxonomy" id="217165"/>
    <lineage>
        <taxon>Eukaryota</taxon>
        <taxon>Metazoa</taxon>
        <taxon>Ecdysozoa</taxon>
        <taxon>Arthropoda</taxon>
        <taxon>Crustacea</taxon>
        <taxon>Multicrustacea</taxon>
        <taxon>Hexanauplia</taxon>
        <taxon>Copepoda</taxon>
        <taxon>Siphonostomatoida</taxon>
        <taxon>Caligidae</taxon>
        <taxon>Caligus</taxon>
    </lineage>
</organism>